<dbReference type="EMBL" id="CP032627">
    <property type="protein sequence ID" value="AYG01423.1"/>
    <property type="molecule type" value="Genomic_DNA"/>
</dbReference>
<dbReference type="KEGG" id="lact:D7I46_10290"/>
<dbReference type="Pfam" id="PF20037">
    <property type="entry name" value="DUF6440"/>
    <property type="match status" value="1"/>
</dbReference>
<dbReference type="RefSeq" id="WP_120772796.1">
    <property type="nucleotide sequence ID" value="NZ_CP032627.1"/>
</dbReference>
<dbReference type="Proteomes" id="UP000269374">
    <property type="component" value="Chromosome"/>
</dbReference>
<keyword evidence="3" id="KW-1185">Reference proteome</keyword>
<proteinExistence type="predicted"/>
<evidence type="ECO:0000313" key="2">
    <source>
        <dbReference type="EMBL" id="AYG01423.1"/>
    </source>
</evidence>
<evidence type="ECO:0000313" key="3">
    <source>
        <dbReference type="Proteomes" id="UP000269374"/>
    </source>
</evidence>
<accession>A0A387BC97</accession>
<reference evidence="2 3" key="1">
    <citation type="submission" date="2018-09" db="EMBL/GenBank/DDBJ databases">
        <title>Genome sequencing of strain 1JSPR-7.</title>
        <authorList>
            <person name="Heo J."/>
            <person name="Kim S.-J."/>
            <person name="Kwon S.-W."/>
        </authorList>
    </citation>
    <scope>NUCLEOTIDE SEQUENCE [LARGE SCALE GENOMIC DNA]</scope>
    <source>
        <strain evidence="2 3">1JSPR-7</strain>
    </source>
</reference>
<protein>
    <submittedName>
        <fullName evidence="2">Xylan 1,4-beta-xylosidase</fullName>
    </submittedName>
</protein>
<organism evidence="2 3">
    <name type="scientific">Lactococcus allomyrinae</name>
    <dbReference type="NCBI Taxonomy" id="2419773"/>
    <lineage>
        <taxon>Bacteria</taxon>
        <taxon>Bacillati</taxon>
        <taxon>Bacillota</taxon>
        <taxon>Bacilli</taxon>
        <taxon>Lactobacillales</taxon>
        <taxon>Streptococcaceae</taxon>
        <taxon>Lactococcus</taxon>
    </lineage>
</organism>
<feature type="domain" description="DUF6440" evidence="1">
    <location>
        <begin position="9"/>
        <end position="59"/>
    </location>
</feature>
<dbReference type="InterPro" id="IPR045515">
    <property type="entry name" value="DUF6440"/>
</dbReference>
<sequence>MDKNDIKERFEQTTGKAAPLETNTVIVDKETGIEYLFHAAGYAGGLTVLMDKEGKPRINKDYQ</sequence>
<dbReference type="OrthoDB" id="9135364at2"/>
<name>A0A387BC97_9LACT</name>
<evidence type="ECO:0000259" key="1">
    <source>
        <dbReference type="Pfam" id="PF20037"/>
    </source>
</evidence>
<dbReference type="AlphaFoldDB" id="A0A387BC97"/>
<gene>
    <name evidence="2" type="ORF">D7I46_10290</name>
</gene>